<geneLocation type="plasmid" evidence="2">
    <name>ppenp1</name>
</geneLocation>
<evidence type="ECO:0000313" key="1">
    <source>
        <dbReference type="EMBL" id="QKZ07841.1"/>
    </source>
</evidence>
<dbReference type="AlphaFoldDB" id="A0A7D5DEA2"/>
<dbReference type="EMBL" id="CP056031">
    <property type="protein sequence ID" value="QKZ07841.1"/>
    <property type="molecule type" value="Genomic_DNA"/>
</dbReference>
<proteinExistence type="predicted"/>
<reference evidence="1 2" key="1">
    <citation type="submission" date="2020-06" db="EMBL/GenBank/DDBJ databases">
        <title>Pseudomonas eucalypticola sp. nov., an endophyte of Eucalyptus dunnii leaves with biocontrol ability of eucalyptus leaf blight.</title>
        <authorList>
            <person name="Liu Y."/>
            <person name="Song Z."/>
            <person name="Zeng H."/>
            <person name="Lu M."/>
            <person name="Wang X."/>
            <person name="Lian X."/>
            <person name="Zhang Q."/>
        </authorList>
    </citation>
    <scope>NUCLEOTIDE SEQUENCE [LARGE SCALE GENOMIC DNA]</scope>
    <source>
        <strain evidence="1 2">NP-1</strain>
        <plasmid evidence="2">ppenp1</plasmid>
    </source>
</reference>
<protein>
    <submittedName>
        <fullName evidence="1">Uncharacterized protein</fullName>
    </submittedName>
</protein>
<name>A0A7D5DEA2_9PSED</name>
<accession>A0A7D5DEA2</accession>
<dbReference type="KEGG" id="pez:HWQ56_28860"/>
<keyword evidence="1" id="KW-0614">Plasmid</keyword>
<sequence>MKRRDSLVLHFSNDVKTLLTIPCDSGDSIEVFGDPENASYEWRLVDEAGLVEQHSDCGYGLPAIALRDGLIAFYGLPQHGTQHVDFRPAKGKLLRQGDLPQALLRKENDE</sequence>
<evidence type="ECO:0000313" key="2">
    <source>
        <dbReference type="Proteomes" id="UP000509568"/>
    </source>
</evidence>
<dbReference type="Proteomes" id="UP000509568">
    <property type="component" value="Plasmid pPENP1"/>
</dbReference>
<keyword evidence="2" id="KW-1185">Reference proteome</keyword>
<organism evidence="1 2">
    <name type="scientific">Pseudomonas eucalypticola</name>
    <dbReference type="NCBI Taxonomy" id="2599595"/>
    <lineage>
        <taxon>Bacteria</taxon>
        <taxon>Pseudomonadati</taxon>
        <taxon>Pseudomonadota</taxon>
        <taxon>Gammaproteobacteria</taxon>
        <taxon>Pseudomonadales</taxon>
        <taxon>Pseudomonadaceae</taxon>
        <taxon>Pseudomonas</taxon>
    </lineage>
</organism>
<gene>
    <name evidence="1" type="ORF">HWQ56_28860</name>
</gene>
<dbReference type="RefSeq" id="WP_176572520.1">
    <property type="nucleotide sequence ID" value="NZ_CP056031.1"/>
</dbReference>